<dbReference type="GO" id="GO:0090729">
    <property type="term" value="F:toxin activity"/>
    <property type="evidence" value="ECO:0007669"/>
    <property type="project" value="UniProtKB-KW"/>
</dbReference>
<dbReference type="AlphaFoldDB" id="A0A7W7B022"/>
<feature type="binding site" evidence="8">
    <location>
        <position position="7"/>
    </location>
    <ligand>
        <name>Mg(2+)</name>
        <dbReference type="ChEBI" id="CHEBI:18420"/>
    </ligand>
</feature>
<dbReference type="PANTHER" id="PTHR33653:SF1">
    <property type="entry name" value="RIBONUCLEASE VAPC2"/>
    <property type="match status" value="1"/>
</dbReference>
<dbReference type="EC" id="3.1.-.-" evidence="8"/>
<comment type="caution">
    <text evidence="10">The sequence shown here is derived from an EMBL/GenBank/DDBJ whole genome shotgun (WGS) entry which is preliminary data.</text>
</comment>
<comment type="cofactor">
    <cofactor evidence="1 8">
        <name>Mg(2+)</name>
        <dbReference type="ChEBI" id="CHEBI:18420"/>
    </cofactor>
</comment>
<evidence type="ECO:0000313" key="10">
    <source>
        <dbReference type="EMBL" id="MBB4630527.1"/>
    </source>
</evidence>
<sequence>MVKALFDTNILIDHLNAVPAARAELDRYGDKAISIVTWMEVLIGAPPEVEAGTRAFLSDFRLIALDDTVAEAAVALRRAHRMKLPDAVILASAQANDMLLITRNTRDFPEDDPGIRVPYRL</sequence>
<keyword evidence="4 8" id="KW-0479">Metal-binding</keyword>
<keyword evidence="5 8" id="KW-0378">Hydrolase</keyword>
<name>A0A7W7B022_9SPHN</name>
<evidence type="ECO:0000256" key="3">
    <source>
        <dbReference type="ARBA" id="ARBA00022722"/>
    </source>
</evidence>
<dbReference type="CDD" id="cd18737">
    <property type="entry name" value="PIN_VapC4-5_FitB-like"/>
    <property type="match status" value="1"/>
</dbReference>
<dbReference type="InterPro" id="IPR029060">
    <property type="entry name" value="PIN-like_dom_sf"/>
</dbReference>
<dbReference type="EMBL" id="JACHNZ010000001">
    <property type="protein sequence ID" value="MBB4630527.1"/>
    <property type="molecule type" value="Genomic_DNA"/>
</dbReference>
<evidence type="ECO:0000313" key="11">
    <source>
        <dbReference type="Proteomes" id="UP000566324"/>
    </source>
</evidence>
<dbReference type="Pfam" id="PF01850">
    <property type="entry name" value="PIN"/>
    <property type="match status" value="1"/>
</dbReference>
<evidence type="ECO:0000256" key="8">
    <source>
        <dbReference type="HAMAP-Rule" id="MF_00265"/>
    </source>
</evidence>
<feature type="domain" description="PIN" evidence="9">
    <location>
        <begin position="5"/>
        <end position="108"/>
    </location>
</feature>
<evidence type="ECO:0000259" key="9">
    <source>
        <dbReference type="Pfam" id="PF01850"/>
    </source>
</evidence>
<dbReference type="PANTHER" id="PTHR33653">
    <property type="entry name" value="RIBONUCLEASE VAPC2"/>
    <property type="match status" value="1"/>
</dbReference>
<dbReference type="RefSeq" id="WP_184063565.1">
    <property type="nucleotide sequence ID" value="NZ_JACHNZ010000001.1"/>
</dbReference>
<dbReference type="InterPro" id="IPR002716">
    <property type="entry name" value="PIN_dom"/>
</dbReference>
<keyword evidence="11" id="KW-1185">Reference proteome</keyword>
<keyword evidence="3 8" id="KW-0540">Nuclease</keyword>
<dbReference type="InterPro" id="IPR050556">
    <property type="entry name" value="Type_II_TA_system_RNase"/>
</dbReference>
<comment type="function">
    <text evidence="8">Toxic component of a toxin-antitoxin (TA) system. An RNase.</text>
</comment>
<evidence type="ECO:0000256" key="5">
    <source>
        <dbReference type="ARBA" id="ARBA00022801"/>
    </source>
</evidence>
<evidence type="ECO:0000256" key="2">
    <source>
        <dbReference type="ARBA" id="ARBA00022649"/>
    </source>
</evidence>
<reference evidence="10 11" key="1">
    <citation type="submission" date="2020-08" db="EMBL/GenBank/DDBJ databases">
        <title>Genomic Encyclopedia of Type Strains, Phase IV (KMG-IV): sequencing the most valuable type-strain genomes for metagenomic binning, comparative biology and taxonomic classification.</title>
        <authorList>
            <person name="Goeker M."/>
        </authorList>
    </citation>
    <scope>NUCLEOTIDE SEQUENCE [LARGE SCALE GENOMIC DNA]</scope>
    <source>
        <strain evidence="10 11">DSM 17328</strain>
    </source>
</reference>
<keyword evidence="8" id="KW-0800">Toxin</keyword>
<evidence type="ECO:0000256" key="6">
    <source>
        <dbReference type="ARBA" id="ARBA00022842"/>
    </source>
</evidence>
<dbReference type="HAMAP" id="MF_00265">
    <property type="entry name" value="VapC_Nob1"/>
    <property type="match status" value="1"/>
</dbReference>
<dbReference type="GO" id="GO:0000287">
    <property type="term" value="F:magnesium ion binding"/>
    <property type="evidence" value="ECO:0007669"/>
    <property type="project" value="UniProtKB-UniRule"/>
</dbReference>
<accession>A0A7W7B022</accession>
<dbReference type="Proteomes" id="UP000566324">
    <property type="component" value="Unassembled WGS sequence"/>
</dbReference>
<protein>
    <recommendedName>
        <fullName evidence="8">Ribonuclease VapC</fullName>
        <shortName evidence="8">RNase VapC</shortName>
        <ecNumber evidence="8">3.1.-.-</ecNumber>
    </recommendedName>
    <alternativeName>
        <fullName evidence="8">Toxin VapC</fullName>
    </alternativeName>
</protein>
<keyword evidence="2 8" id="KW-1277">Toxin-antitoxin system</keyword>
<keyword evidence="6 8" id="KW-0460">Magnesium</keyword>
<gene>
    <name evidence="8" type="primary">vapC</name>
    <name evidence="10" type="ORF">GGQ98_000128</name>
</gene>
<dbReference type="InterPro" id="IPR022907">
    <property type="entry name" value="VapC_family"/>
</dbReference>
<comment type="similarity">
    <text evidence="7 8">Belongs to the PINc/VapC protein family.</text>
</comment>
<proteinExistence type="inferred from homology"/>
<feature type="binding site" evidence="8">
    <location>
        <position position="86"/>
    </location>
    <ligand>
        <name>Mg(2+)</name>
        <dbReference type="ChEBI" id="CHEBI:18420"/>
    </ligand>
</feature>
<evidence type="ECO:0000256" key="4">
    <source>
        <dbReference type="ARBA" id="ARBA00022723"/>
    </source>
</evidence>
<dbReference type="GO" id="GO:0016787">
    <property type="term" value="F:hydrolase activity"/>
    <property type="evidence" value="ECO:0007669"/>
    <property type="project" value="UniProtKB-KW"/>
</dbReference>
<organism evidence="10 11">
    <name type="scientific">Sphingosinicella soli</name>
    <dbReference type="NCBI Taxonomy" id="333708"/>
    <lineage>
        <taxon>Bacteria</taxon>
        <taxon>Pseudomonadati</taxon>
        <taxon>Pseudomonadota</taxon>
        <taxon>Alphaproteobacteria</taxon>
        <taxon>Sphingomonadales</taxon>
        <taxon>Sphingosinicellaceae</taxon>
        <taxon>Sphingosinicella</taxon>
    </lineage>
</organism>
<dbReference type="SUPFAM" id="SSF88723">
    <property type="entry name" value="PIN domain-like"/>
    <property type="match status" value="1"/>
</dbReference>
<dbReference type="Gene3D" id="3.40.50.1010">
    <property type="entry name" value="5'-nuclease"/>
    <property type="match status" value="1"/>
</dbReference>
<evidence type="ECO:0000256" key="1">
    <source>
        <dbReference type="ARBA" id="ARBA00001946"/>
    </source>
</evidence>
<dbReference type="GO" id="GO:0004540">
    <property type="term" value="F:RNA nuclease activity"/>
    <property type="evidence" value="ECO:0007669"/>
    <property type="project" value="InterPro"/>
</dbReference>
<evidence type="ECO:0000256" key="7">
    <source>
        <dbReference type="ARBA" id="ARBA00038093"/>
    </source>
</evidence>